<gene>
    <name evidence="9" type="primary">glyA</name>
    <name evidence="12" type="ORF">METEAL_00090</name>
</gene>
<reference evidence="13" key="1">
    <citation type="journal article" date="2023" name="Int. J. Syst. Evol. Microbiol.">
        <title>Mesoterricola silvestris gen. nov., sp. nov., Mesoterricola sediminis sp. nov., Geothrix oryzae sp. nov., Geothrix edaphica sp. nov., Geothrix rubra sp. nov., and Geothrix limicola sp. nov., six novel members of Acidobacteriota isolated from soils.</title>
        <authorList>
            <person name="Itoh H."/>
            <person name="Sugisawa Y."/>
            <person name="Mise K."/>
            <person name="Xu Z."/>
            <person name="Kuniyasu M."/>
            <person name="Ushijima N."/>
            <person name="Kawano K."/>
            <person name="Kobayashi E."/>
            <person name="Shiratori Y."/>
            <person name="Masuda Y."/>
            <person name="Senoo K."/>
        </authorList>
    </citation>
    <scope>NUCLEOTIDE SEQUENCE [LARGE SCALE GENOMIC DNA]</scope>
    <source>
        <strain evidence="13">W79</strain>
    </source>
</reference>
<dbReference type="SUPFAM" id="SSF53383">
    <property type="entry name" value="PLP-dependent transferases"/>
    <property type="match status" value="1"/>
</dbReference>
<dbReference type="PANTHER" id="PTHR11680">
    <property type="entry name" value="SERINE HYDROXYMETHYLTRANSFERASE"/>
    <property type="match status" value="1"/>
</dbReference>
<sequence length="414" mass="45315">MPMYEALRVADPAIFQALELEVQRQRHHLELIASENYASRPVMQAMGSHFTNKYAEGYPGRRYYGGCVNVDTVEDLARTRAKQLFGAEHANVQPHSGAQANMAVYFSILKPGDTVLGLDLAHGGHLTHGHPLNSSGILYKFVGYHVDRETEKVDMDEVRRLAQEHKPKLIVVGASAYSRTFDFPAFRAIADEVGALMMVDMAHIAGLVATGHHPSPVPFADFVTTTTHKTLRGPRGGLVLCKERFAKDLDRALFPGVQGGPLMHVVAAKAVALGEALKPEFKAYQEQVVRNAAALAKALTSKGWRVVSGGTDNHLMLVDVFQQGILGNEAEQTLDKAGITVNKNGIPFDPNPPLKPSGIRIGSPAITTRGMKEPEMERIAGWIDLALRFRAEEASTARIRQEVFEQTGLFPIPE</sequence>
<dbReference type="RefSeq" id="WP_316413732.1">
    <property type="nucleotide sequence ID" value="NZ_AP027080.1"/>
</dbReference>
<dbReference type="EMBL" id="AP027080">
    <property type="protein sequence ID" value="BDU70835.1"/>
    <property type="molecule type" value="Genomic_DNA"/>
</dbReference>
<dbReference type="Gene3D" id="3.90.1150.10">
    <property type="entry name" value="Aspartate Aminotransferase, domain 1"/>
    <property type="match status" value="1"/>
</dbReference>
<accession>A0AA48K759</accession>
<dbReference type="PANTHER" id="PTHR11680:SF35">
    <property type="entry name" value="SERINE HYDROXYMETHYLTRANSFERASE 1"/>
    <property type="match status" value="1"/>
</dbReference>
<dbReference type="InterPro" id="IPR019798">
    <property type="entry name" value="Ser_HO-MeTrfase_PLP_BS"/>
</dbReference>
<keyword evidence="5 9" id="KW-0963">Cytoplasm</keyword>
<dbReference type="InterPro" id="IPR049943">
    <property type="entry name" value="Ser_HO-MeTrfase-like"/>
</dbReference>
<dbReference type="Pfam" id="PF00464">
    <property type="entry name" value="SHMT"/>
    <property type="match status" value="1"/>
</dbReference>
<dbReference type="KEGG" id="msil:METEAL_00090"/>
<dbReference type="AlphaFoldDB" id="A0AA48K759"/>
<comment type="caution">
    <text evidence="9">Lacks conserved residue(s) required for the propagation of feature annotation.</text>
</comment>
<dbReference type="GO" id="GO:0030170">
    <property type="term" value="F:pyridoxal phosphate binding"/>
    <property type="evidence" value="ECO:0007669"/>
    <property type="project" value="UniProtKB-UniRule"/>
</dbReference>
<dbReference type="InterPro" id="IPR015424">
    <property type="entry name" value="PyrdxlP-dep_Trfase"/>
</dbReference>
<dbReference type="GO" id="GO:0019264">
    <property type="term" value="P:glycine biosynthetic process from serine"/>
    <property type="evidence" value="ECO:0007669"/>
    <property type="project" value="UniProtKB-UniRule"/>
</dbReference>
<keyword evidence="7 9" id="KW-0808">Transferase</keyword>
<dbReference type="EC" id="2.1.2.1" evidence="9"/>
<evidence type="ECO:0000313" key="13">
    <source>
        <dbReference type="Proteomes" id="UP001238179"/>
    </source>
</evidence>
<proteinExistence type="inferred from homology"/>
<dbReference type="InterPro" id="IPR015422">
    <property type="entry name" value="PyrdxlP-dep_Trfase_small"/>
</dbReference>
<evidence type="ECO:0000256" key="1">
    <source>
        <dbReference type="ARBA" id="ARBA00001933"/>
    </source>
</evidence>
<dbReference type="GO" id="GO:0035999">
    <property type="term" value="P:tetrahydrofolate interconversion"/>
    <property type="evidence" value="ECO:0007669"/>
    <property type="project" value="UniProtKB-UniRule"/>
</dbReference>
<comment type="pathway">
    <text evidence="9">One-carbon metabolism; tetrahydrofolate interconversion.</text>
</comment>
<name>A0AA48K759_9BACT</name>
<evidence type="ECO:0000256" key="2">
    <source>
        <dbReference type="ARBA" id="ARBA00004496"/>
    </source>
</evidence>
<organism evidence="12 13">
    <name type="scientific">Mesoterricola silvestris</name>
    <dbReference type="NCBI Taxonomy" id="2927979"/>
    <lineage>
        <taxon>Bacteria</taxon>
        <taxon>Pseudomonadati</taxon>
        <taxon>Acidobacteriota</taxon>
        <taxon>Holophagae</taxon>
        <taxon>Holophagales</taxon>
        <taxon>Holophagaceae</taxon>
        <taxon>Mesoterricola</taxon>
    </lineage>
</organism>
<dbReference type="GO" id="GO:0004372">
    <property type="term" value="F:glycine hydroxymethyltransferase activity"/>
    <property type="evidence" value="ECO:0007669"/>
    <property type="project" value="UniProtKB-UniRule"/>
</dbReference>
<dbReference type="PROSITE" id="PS00096">
    <property type="entry name" value="SHMT"/>
    <property type="match status" value="1"/>
</dbReference>
<comment type="similarity">
    <text evidence="3 9">Belongs to the SHMT family.</text>
</comment>
<evidence type="ECO:0000256" key="3">
    <source>
        <dbReference type="ARBA" id="ARBA00006376"/>
    </source>
</evidence>
<keyword evidence="9" id="KW-0028">Amino-acid biosynthesis</keyword>
<dbReference type="Proteomes" id="UP001238179">
    <property type="component" value="Chromosome"/>
</dbReference>
<evidence type="ECO:0000259" key="11">
    <source>
        <dbReference type="Pfam" id="PF00464"/>
    </source>
</evidence>
<comment type="cofactor">
    <cofactor evidence="1 9 10">
        <name>pyridoxal 5'-phosphate</name>
        <dbReference type="ChEBI" id="CHEBI:597326"/>
    </cofactor>
</comment>
<dbReference type="PIRSF" id="PIRSF000412">
    <property type="entry name" value="SHMT"/>
    <property type="match status" value="1"/>
</dbReference>
<dbReference type="NCBIfam" id="NF000586">
    <property type="entry name" value="PRK00011.1"/>
    <property type="match status" value="1"/>
</dbReference>
<dbReference type="FunFam" id="3.40.640.10:FF:000001">
    <property type="entry name" value="Serine hydroxymethyltransferase"/>
    <property type="match status" value="1"/>
</dbReference>
<feature type="binding site" evidence="9">
    <location>
        <position position="243"/>
    </location>
    <ligand>
        <name>(6S)-5,6,7,8-tetrahydrofolate</name>
        <dbReference type="ChEBI" id="CHEBI:57453"/>
    </ligand>
</feature>
<dbReference type="GO" id="GO:0005829">
    <property type="term" value="C:cytosol"/>
    <property type="evidence" value="ECO:0007669"/>
    <property type="project" value="TreeGrafter"/>
</dbReference>
<evidence type="ECO:0000256" key="5">
    <source>
        <dbReference type="ARBA" id="ARBA00022490"/>
    </source>
</evidence>
<keyword evidence="8 9" id="KW-0663">Pyridoxal phosphate</keyword>
<evidence type="ECO:0000256" key="8">
    <source>
        <dbReference type="ARBA" id="ARBA00022898"/>
    </source>
</evidence>
<protein>
    <recommendedName>
        <fullName evidence="9">Serine hydroxymethyltransferase</fullName>
        <shortName evidence="9">SHMT</shortName>
        <shortName evidence="9">Serine methylase</shortName>
        <ecNumber evidence="9">2.1.2.1</ecNumber>
    </recommendedName>
</protein>
<comment type="pathway">
    <text evidence="9">Amino-acid biosynthesis; glycine biosynthesis; glycine from L-serine: step 1/1.</text>
</comment>
<evidence type="ECO:0000256" key="10">
    <source>
        <dbReference type="PIRSR" id="PIRSR000412-50"/>
    </source>
</evidence>
<comment type="function">
    <text evidence="9">Catalyzes the reversible interconversion of serine and glycine with tetrahydrofolate (THF) serving as the one-carbon carrier. This reaction serves as the major source of one-carbon groups required for the biosynthesis of purines, thymidylate, methionine, and other important biomolecules. Also exhibits THF-independent aldolase activity toward beta-hydroxyamino acids, producing glycine and aldehydes, via a retro-aldol mechanism.</text>
</comment>
<keyword evidence="6 9" id="KW-0554">One-carbon metabolism</keyword>
<dbReference type="InterPro" id="IPR001085">
    <property type="entry name" value="Ser_HO-MeTrfase"/>
</dbReference>
<feature type="site" description="Plays an important role in substrate specificity" evidence="9">
    <location>
        <position position="228"/>
    </location>
</feature>
<dbReference type="HAMAP" id="MF_00051">
    <property type="entry name" value="SHMT"/>
    <property type="match status" value="1"/>
</dbReference>
<evidence type="ECO:0000313" key="12">
    <source>
        <dbReference type="EMBL" id="BDU70835.1"/>
    </source>
</evidence>
<comment type="subunit">
    <text evidence="4 9">Homodimer.</text>
</comment>
<feature type="binding site" evidence="9">
    <location>
        <begin position="124"/>
        <end position="126"/>
    </location>
    <ligand>
        <name>(6S)-5,6,7,8-tetrahydrofolate</name>
        <dbReference type="ChEBI" id="CHEBI:57453"/>
    </ligand>
</feature>
<comment type="subcellular location">
    <subcellularLocation>
        <location evidence="2 9">Cytoplasm</location>
    </subcellularLocation>
</comment>
<evidence type="ECO:0000256" key="4">
    <source>
        <dbReference type="ARBA" id="ARBA00011738"/>
    </source>
</evidence>
<evidence type="ECO:0000256" key="7">
    <source>
        <dbReference type="ARBA" id="ARBA00022679"/>
    </source>
</evidence>
<evidence type="ECO:0000256" key="6">
    <source>
        <dbReference type="ARBA" id="ARBA00022563"/>
    </source>
</evidence>
<dbReference type="InterPro" id="IPR039429">
    <property type="entry name" value="SHMT-like_dom"/>
</dbReference>
<keyword evidence="13" id="KW-1185">Reference proteome</keyword>
<evidence type="ECO:0000256" key="9">
    <source>
        <dbReference type="HAMAP-Rule" id="MF_00051"/>
    </source>
</evidence>
<dbReference type="InterPro" id="IPR015421">
    <property type="entry name" value="PyrdxlP-dep_Trfase_major"/>
</dbReference>
<feature type="binding site" evidence="9">
    <location>
        <position position="120"/>
    </location>
    <ligand>
        <name>(6S)-5,6,7,8-tetrahydrofolate</name>
        <dbReference type="ChEBI" id="CHEBI:57453"/>
    </ligand>
</feature>
<dbReference type="Gene3D" id="3.40.640.10">
    <property type="entry name" value="Type I PLP-dependent aspartate aminotransferase-like (Major domain)"/>
    <property type="match status" value="1"/>
</dbReference>
<feature type="domain" description="Serine hydroxymethyltransferase-like" evidence="11">
    <location>
        <begin position="8"/>
        <end position="383"/>
    </location>
</feature>
<comment type="catalytic activity">
    <reaction evidence="9">
        <text>(6R)-5,10-methylene-5,6,7,8-tetrahydrofolate + glycine + H2O = (6S)-5,6,7,8-tetrahydrofolate + L-serine</text>
        <dbReference type="Rhea" id="RHEA:15481"/>
        <dbReference type="ChEBI" id="CHEBI:15377"/>
        <dbReference type="ChEBI" id="CHEBI:15636"/>
        <dbReference type="ChEBI" id="CHEBI:33384"/>
        <dbReference type="ChEBI" id="CHEBI:57305"/>
        <dbReference type="ChEBI" id="CHEBI:57453"/>
        <dbReference type="EC" id="2.1.2.1"/>
    </reaction>
</comment>
<dbReference type="CDD" id="cd00378">
    <property type="entry name" value="SHMT"/>
    <property type="match status" value="1"/>
</dbReference>
<feature type="modified residue" description="N6-(pyridoxal phosphate)lysine" evidence="9 10">
    <location>
        <position position="229"/>
    </location>
</feature>